<accession>A0A3M0ACN1</accession>
<dbReference type="Pfam" id="PF00561">
    <property type="entry name" value="Abhydrolase_1"/>
    <property type="match status" value="1"/>
</dbReference>
<sequence length="296" mass="31941">MSNNEITLFHELIGDRTKPVMVLVQGLGLPSLSWHRELVDAIIDAGFSVLLLDNRDCGLSTVLHHHGSPNVAKMIMRKLIGLQAGSSAYTLAEMAADVVGCCDELGIKEFHIAGVSMGGMIAQTVAINYPSRVLSLCSIMSTTGERRYSVPKAAVRRAVIAPQPTDREGRIEQALKFWQVIGSPAFPTDEELLRQRLAANYDRGFYPDGTMRQLAAIIASPPRFKSLQQSSVPGLVIHGDCDLLVPLKGGLRTAKALGVAPMVIEGMGHDLPMQLLDRFAAAMTSHASRAEDCKAG</sequence>
<reference evidence="2 3" key="1">
    <citation type="submission" date="2018-10" db="EMBL/GenBank/DDBJ databases">
        <title>Genomic Encyclopedia of Type Strains, Phase IV (KMG-IV): sequencing the most valuable type-strain genomes for metagenomic binning, comparative biology and taxonomic classification.</title>
        <authorList>
            <person name="Goeker M."/>
        </authorList>
    </citation>
    <scope>NUCLEOTIDE SEQUENCE [LARGE SCALE GENOMIC DNA]</scope>
    <source>
        <strain evidence="2 3">DSM 25080</strain>
    </source>
</reference>
<dbReference type="PANTHER" id="PTHR43433">
    <property type="entry name" value="HYDROLASE, ALPHA/BETA FOLD FAMILY PROTEIN"/>
    <property type="match status" value="1"/>
</dbReference>
<dbReference type="Gene3D" id="3.40.50.1820">
    <property type="entry name" value="alpha/beta hydrolase"/>
    <property type="match status" value="1"/>
</dbReference>
<dbReference type="InterPro" id="IPR000073">
    <property type="entry name" value="AB_hydrolase_1"/>
</dbReference>
<feature type="domain" description="AB hydrolase-1" evidence="1">
    <location>
        <begin position="19"/>
        <end position="271"/>
    </location>
</feature>
<dbReference type="PANTHER" id="PTHR43433:SF5">
    <property type="entry name" value="AB HYDROLASE-1 DOMAIN-CONTAINING PROTEIN"/>
    <property type="match status" value="1"/>
</dbReference>
<dbReference type="RefSeq" id="WP_121876522.1">
    <property type="nucleotide sequence ID" value="NZ_REFJ01000002.1"/>
</dbReference>
<dbReference type="AlphaFoldDB" id="A0A3M0ACN1"/>
<dbReference type="InterPro" id="IPR029058">
    <property type="entry name" value="AB_hydrolase_fold"/>
</dbReference>
<dbReference type="Proteomes" id="UP000267187">
    <property type="component" value="Unassembled WGS sequence"/>
</dbReference>
<dbReference type="GO" id="GO:0004806">
    <property type="term" value="F:triacylglycerol lipase activity"/>
    <property type="evidence" value="ECO:0007669"/>
    <property type="project" value="TreeGrafter"/>
</dbReference>
<gene>
    <name evidence="2" type="ORF">DFR27_1199</name>
</gene>
<dbReference type="InterPro" id="IPR050471">
    <property type="entry name" value="AB_hydrolase"/>
</dbReference>
<keyword evidence="3" id="KW-1185">Reference proteome</keyword>
<dbReference type="GO" id="GO:0046503">
    <property type="term" value="P:glycerolipid catabolic process"/>
    <property type="evidence" value="ECO:0007669"/>
    <property type="project" value="TreeGrafter"/>
</dbReference>
<organism evidence="2 3">
    <name type="scientific">Umboniibacter marinipuniceus</name>
    <dbReference type="NCBI Taxonomy" id="569599"/>
    <lineage>
        <taxon>Bacteria</taxon>
        <taxon>Pseudomonadati</taxon>
        <taxon>Pseudomonadota</taxon>
        <taxon>Gammaproteobacteria</taxon>
        <taxon>Cellvibrionales</taxon>
        <taxon>Cellvibrionaceae</taxon>
        <taxon>Umboniibacter</taxon>
    </lineage>
</organism>
<comment type="caution">
    <text evidence="2">The sequence shown here is derived from an EMBL/GenBank/DDBJ whole genome shotgun (WGS) entry which is preliminary data.</text>
</comment>
<evidence type="ECO:0000313" key="3">
    <source>
        <dbReference type="Proteomes" id="UP000267187"/>
    </source>
</evidence>
<evidence type="ECO:0000259" key="1">
    <source>
        <dbReference type="Pfam" id="PF00561"/>
    </source>
</evidence>
<proteinExistence type="predicted"/>
<evidence type="ECO:0000313" key="2">
    <source>
        <dbReference type="EMBL" id="RMA81379.1"/>
    </source>
</evidence>
<dbReference type="SUPFAM" id="SSF53474">
    <property type="entry name" value="alpha/beta-Hydrolases"/>
    <property type="match status" value="1"/>
</dbReference>
<name>A0A3M0ACN1_9GAMM</name>
<protein>
    <submittedName>
        <fullName evidence="2">Pimeloyl-ACP methyl ester carboxylesterase</fullName>
    </submittedName>
</protein>
<dbReference type="OrthoDB" id="9798888at2"/>
<dbReference type="EMBL" id="REFJ01000002">
    <property type="protein sequence ID" value="RMA81379.1"/>
    <property type="molecule type" value="Genomic_DNA"/>
</dbReference>